<feature type="compositionally biased region" description="Basic and acidic residues" evidence="4">
    <location>
        <begin position="373"/>
        <end position="399"/>
    </location>
</feature>
<feature type="region of interest" description="Disordered" evidence="4">
    <location>
        <begin position="346"/>
        <end position="444"/>
    </location>
</feature>
<evidence type="ECO:0000313" key="6">
    <source>
        <dbReference type="Proteomes" id="UP000241769"/>
    </source>
</evidence>
<dbReference type="Pfam" id="PF01784">
    <property type="entry name" value="DUF34_NIF3"/>
    <property type="match status" value="1"/>
</dbReference>
<protein>
    <submittedName>
        <fullName evidence="5">Uncharacterized protein</fullName>
    </submittedName>
</protein>
<dbReference type="PANTHER" id="PTHR13799">
    <property type="entry name" value="NGG1 INTERACTING FACTOR 3"/>
    <property type="match status" value="1"/>
</dbReference>
<evidence type="ECO:0000256" key="4">
    <source>
        <dbReference type="SAM" id="MobiDB-lite"/>
    </source>
</evidence>
<dbReference type="OrthoDB" id="2592744at2759"/>
<dbReference type="InParanoid" id="A0A2P6MM32"/>
<comment type="caution">
    <text evidence="5">The sequence shown here is derived from an EMBL/GenBank/DDBJ whole genome shotgun (WGS) entry which is preliminary data.</text>
</comment>
<dbReference type="Proteomes" id="UP000241769">
    <property type="component" value="Unassembled WGS sequence"/>
</dbReference>
<name>A0A2P6MM32_9EUKA</name>
<dbReference type="PANTHER" id="PTHR13799:SF14">
    <property type="entry name" value="GTP CYCLOHYDROLASE 1 TYPE 2 HOMOLOG"/>
    <property type="match status" value="1"/>
</dbReference>
<sequence length="444" mass="50320">MEEANPLGDIAIETGVSRDHEQRRQNGPTFEKREHSEKKEPAVRTPSVMKPFVLPNDPQPDGADMHESLLELMKETDVPKMQKVIDALEILLPPAKEEMRLYHTPRSDMSRLEASSIVLSIEPNDGVYDLMSQRRQADLTFLHRPFNLNRRNVPRTSSVTSSHIRFDELLTTGWNPILALRLGMANDVFCVQGFKNDPDRKIGLIGKLKTPVSRRQFHDQVEREFEGIEVAQMGNEEEEKEMVHTVGILNALTPDLLRDIESECKEYKVDMLITGAPREVGLLEASKIGFSVLAVGHTSSEWWGIKELRNILARLFTGAKIHVVEPEMEETNEKISYTDENGIEYVMDEGKKQKRTRRGNSARRNNEKSSSSRGKEETRGDSQRGRREEKNVGSPEAKHETKKRRESRGRDNGRETGKSEGFKSKPMNPQAAVFGGKPSVVDAK</sequence>
<dbReference type="SUPFAM" id="SSF102705">
    <property type="entry name" value="NIF3 (NGG1p interacting factor 3)-like"/>
    <property type="match status" value="1"/>
</dbReference>
<dbReference type="GO" id="GO:0046872">
    <property type="term" value="F:metal ion binding"/>
    <property type="evidence" value="ECO:0007669"/>
    <property type="project" value="UniProtKB-KW"/>
</dbReference>
<feature type="compositionally biased region" description="Basic and acidic residues" evidence="4">
    <location>
        <begin position="16"/>
        <end position="42"/>
    </location>
</feature>
<feature type="compositionally biased region" description="Basic residues" evidence="4">
    <location>
        <begin position="352"/>
        <end position="361"/>
    </location>
</feature>
<feature type="binding site" evidence="3">
    <location>
        <position position="167"/>
    </location>
    <ligand>
        <name>a divalent metal cation</name>
        <dbReference type="ChEBI" id="CHEBI:60240"/>
        <label>1</label>
    </ligand>
</feature>
<evidence type="ECO:0000256" key="3">
    <source>
        <dbReference type="PIRSR" id="PIRSR602678-1"/>
    </source>
</evidence>
<keyword evidence="2 3" id="KW-0479">Metal-binding</keyword>
<accession>A0A2P6MM32</accession>
<dbReference type="AlphaFoldDB" id="A0A2P6MM32"/>
<feature type="binding site" evidence="3">
    <location>
        <position position="297"/>
    </location>
    <ligand>
        <name>a divalent metal cation</name>
        <dbReference type="ChEBI" id="CHEBI:60240"/>
        <label>1</label>
    </ligand>
</feature>
<feature type="compositionally biased region" description="Basic and acidic residues" evidence="4">
    <location>
        <begin position="408"/>
        <end position="423"/>
    </location>
</feature>
<evidence type="ECO:0000256" key="2">
    <source>
        <dbReference type="ARBA" id="ARBA00022723"/>
    </source>
</evidence>
<evidence type="ECO:0000313" key="5">
    <source>
        <dbReference type="EMBL" id="PRP72765.1"/>
    </source>
</evidence>
<dbReference type="InterPro" id="IPR002678">
    <property type="entry name" value="DUF34/NIF3"/>
</dbReference>
<proteinExistence type="inferred from homology"/>
<organism evidence="5 6">
    <name type="scientific">Planoprotostelium fungivorum</name>
    <dbReference type="NCBI Taxonomy" id="1890364"/>
    <lineage>
        <taxon>Eukaryota</taxon>
        <taxon>Amoebozoa</taxon>
        <taxon>Evosea</taxon>
        <taxon>Variosea</taxon>
        <taxon>Cavosteliida</taxon>
        <taxon>Cavosteliaceae</taxon>
        <taxon>Planoprotostelium</taxon>
    </lineage>
</organism>
<dbReference type="Gene3D" id="3.40.1390.30">
    <property type="entry name" value="NIF3 (NGG1p interacting factor 3)-like"/>
    <property type="match status" value="1"/>
</dbReference>
<evidence type="ECO:0000256" key="1">
    <source>
        <dbReference type="ARBA" id="ARBA00006964"/>
    </source>
</evidence>
<dbReference type="EMBL" id="MDYQ01000812">
    <property type="protein sequence ID" value="PRP72765.1"/>
    <property type="molecule type" value="Genomic_DNA"/>
</dbReference>
<feature type="region of interest" description="Disordered" evidence="4">
    <location>
        <begin position="1"/>
        <end position="53"/>
    </location>
</feature>
<reference evidence="5 6" key="1">
    <citation type="journal article" date="2018" name="Genome Biol. Evol.">
        <title>Multiple Roots of Fruiting Body Formation in Amoebozoa.</title>
        <authorList>
            <person name="Hillmann F."/>
            <person name="Forbes G."/>
            <person name="Novohradska S."/>
            <person name="Ferling I."/>
            <person name="Riege K."/>
            <person name="Groth M."/>
            <person name="Westermann M."/>
            <person name="Marz M."/>
            <person name="Spaller T."/>
            <person name="Winckler T."/>
            <person name="Schaap P."/>
            <person name="Glockner G."/>
        </authorList>
    </citation>
    <scope>NUCLEOTIDE SEQUENCE [LARGE SCALE GENOMIC DNA]</scope>
    <source>
        <strain evidence="5 6">Jena</strain>
    </source>
</reference>
<gene>
    <name evidence="5" type="ORF">PROFUN_07665</name>
</gene>
<dbReference type="GO" id="GO:0005737">
    <property type="term" value="C:cytoplasm"/>
    <property type="evidence" value="ECO:0007669"/>
    <property type="project" value="TreeGrafter"/>
</dbReference>
<dbReference type="InterPro" id="IPR036069">
    <property type="entry name" value="DUF34/NIF3_sf"/>
</dbReference>
<comment type="similarity">
    <text evidence="1">Belongs to the GTP cyclohydrolase I type 2/NIF3 family.</text>
</comment>
<feature type="binding site" evidence="3">
    <location>
        <position position="301"/>
    </location>
    <ligand>
        <name>a divalent metal cation</name>
        <dbReference type="ChEBI" id="CHEBI:60240"/>
        <label>1</label>
    </ligand>
</feature>
<keyword evidence="6" id="KW-1185">Reference proteome</keyword>